<dbReference type="PANTHER" id="PTHR42742:SF3">
    <property type="entry name" value="FRUCTOKINASE"/>
    <property type="match status" value="1"/>
</dbReference>
<evidence type="ECO:0000256" key="2">
    <source>
        <dbReference type="ARBA" id="ARBA00022833"/>
    </source>
</evidence>
<dbReference type="PIRSF" id="PIRSF036894">
    <property type="entry name" value="PMI_Firm_short"/>
    <property type="match status" value="1"/>
</dbReference>
<dbReference type="InterPro" id="IPR051804">
    <property type="entry name" value="Carb_Metab_Reg_Kinase/Isom"/>
</dbReference>
<reference evidence="4 5" key="1">
    <citation type="submission" date="2024-04" db="EMBL/GenBank/DDBJ databases">
        <title>Human intestinal bacterial collection.</title>
        <authorList>
            <person name="Pauvert C."/>
            <person name="Hitch T.C.A."/>
            <person name="Clavel T."/>
        </authorList>
    </citation>
    <scope>NUCLEOTIDE SEQUENCE [LARGE SCALE GENOMIC DNA]</scope>
    <source>
        <strain evidence="4 5">CLA-AA-H145</strain>
    </source>
</reference>
<evidence type="ECO:0000313" key="4">
    <source>
        <dbReference type="EMBL" id="MEQ2487105.1"/>
    </source>
</evidence>
<keyword evidence="1" id="KW-0479">Metal-binding</keyword>
<keyword evidence="4" id="KW-0413">Isomerase</keyword>
<dbReference type="Gene3D" id="2.60.120.10">
    <property type="entry name" value="Jelly Rolls"/>
    <property type="match status" value="2"/>
</dbReference>
<dbReference type="InterPro" id="IPR046457">
    <property type="entry name" value="PMI_typeI_cat"/>
</dbReference>
<dbReference type="Proteomes" id="UP001487296">
    <property type="component" value="Unassembled WGS sequence"/>
</dbReference>
<dbReference type="PANTHER" id="PTHR42742">
    <property type="entry name" value="TRANSCRIPTIONAL REPRESSOR MPRA"/>
    <property type="match status" value="1"/>
</dbReference>
<dbReference type="GO" id="GO:0016853">
    <property type="term" value="F:isomerase activity"/>
    <property type="evidence" value="ECO:0007669"/>
    <property type="project" value="UniProtKB-KW"/>
</dbReference>
<evidence type="ECO:0000256" key="1">
    <source>
        <dbReference type="ARBA" id="ARBA00022723"/>
    </source>
</evidence>
<dbReference type="InterPro" id="IPR014628">
    <property type="entry name" value="Man6P_isomerase_Firm_short"/>
</dbReference>
<gene>
    <name evidence="4" type="ORF">AAAT34_08570</name>
</gene>
<dbReference type="InterPro" id="IPR011051">
    <property type="entry name" value="RmlC_Cupin_sf"/>
</dbReference>
<comment type="caution">
    <text evidence="4">The sequence shown here is derived from an EMBL/GenBank/DDBJ whole genome shotgun (WGS) entry which is preliminary data.</text>
</comment>
<dbReference type="EMBL" id="JBBNFP010000032">
    <property type="protein sequence ID" value="MEQ2487105.1"/>
    <property type="molecule type" value="Genomic_DNA"/>
</dbReference>
<dbReference type="Pfam" id="PF20511">
    <property type="entry name" value="PMI_typeI_cat"/>
    <property type="match status" value="1"/>
</dbReference>
<keyword evidence="2" id="KW-0862">Zinc</keyword>
<accession>A0ABV1FRW0</accession>
<keyword evidence="5" id="KW-1185">Reference proteome</keyword>
<name>A0ABV1FRW0_9BACT</name>
<feature type="domain" description="Phosphomannose isomerase type I catalytic" evidence="3">
    <location>
        <begin position="31"/>
        <end position="117"/>
    </location>
</feature>
<organism evidence="4 5">
    <name type="scientific">Hallella faecis</name>
    <dbReference type="NCBI Taxonomy" id="2841596"/>
    <lineage>
        <taxon>Bacteria</taxon>
        <taxon>Pseudomonadati</taxon>
        <taxon>Bacteroidota</taxon>
        <taxon>Bacteroidia</taxon>
        <taxon>Bacteroidales</taxon>
        <taxon>Prevotellaceae</taxon>
        <taxon>Hallella</taxon>
    </lineage>
</organism>
<protein>
    <submittedName>
        <fullName evidence="4">Type I phosphomannose isomerase catalytic subunit</fullName>
    </submittedName>
</protein>
<dbReference type="SUPFAM" id="SSF51182">
    <property type="entry name" value="RmlC-like cupins"/>
    <property type="match status" value="1"/>
</dbReference>
<evidence type="ECO:0000259" key="3">
    <source>
        <dbReference type="Pfam" id="PF20511"/>
    </source>
</evidence>
<dbReference type="InterPro" id="IPR014710">
    <property type="entry name" value="RmlC-like_jellyroll"/>
</dbReference>
<sequence length="325" mass="36480">MKPYKFEPYLKTTLWGGYQIAPFKGIFTAQPNIGESWEISGVPGHESVAIDRGLVDDIDMGLTLTQLIEKYKGLLVGNKVYKHFGNKFPLLVKFIDSRQDLSVQVHPNDELAMERHGCAGKTEMWYVIKSDVGAKIYSGLRKSITPDDYERLVSADNEENGENPMASVIATHEAHDGDLYFLPAGRLHAIGAGNFLAEIQETSDITYRVYDFGRKDAHGKPRELHIQEARDAIDYQVWPEYRSSYDSTKPISQLINCPHFIVHRVVVQVASQVDFKTDSFVVVMCLWGEANINGVHIHQGETILVPACENVLYIFGNASFLTATL</sequence>
<dbReference type="RefSeq" id="WP_215760237.1">
    <property type="nucleotide sequence ID" value="NZ_JAHKBE010000035.1"/>
</dbReference>
<evidence type="ECO:0000313" key="5">
    <source>
        <dbReference type="Proteomes" id="UP001487296"/>
    </source>
</evidence>
<dbReference type="CDD" id="cd07010">
    <property type="entry name" value="cupin_PMI_type_I_N_bac"/>
    <property type="match status" value="1"/>
</dbReference>
<proteinExistence type="predicted"/>